<gene>
    <name evidence="4" type="ORF">ACFW6T_17610</name>
</gene>
<feature type="compositionally biased region" description="Pro residues" evidence="1">
    <location>
        <begin position="36"/>
        <end position="50"/>
    </location>
</feature>
<reference evidence="4 5" key="1">
    <citation type="submission" date="2024-09" db="EMBL/GenBank/DDBJ databases">
        <title>The Natural Products Discovery Center: Release of the First 8490 Sequenced Strains for Exploring Actinobacteria Biosynthetic Diversity.</title>
        <authorList>
            <person name="Kalkreuter E."/>
            <person name="Kautsar S.A."/>
            <person name="Yang D."/>
            <person name="Bader C.D."/>
            <person name="Teijaro C.N."/>
            <person name="Fluegel L."/>
            <person name="Davis C.M."/>
            <person name="Simpson J.R."/>
            <person name="Lauterbach L."/>
            <person name="Steele A.D."/>
            <person name="Gui C."/>
            <person name="Meng S."/>
            <person name="Li G."/>
            <person name="Viehrig K."/>
            <person name="Ye F."/>
            <person name="Su P."/>
            <person name="Kiefer A.F."/>
            <person name="Nichols A."/>
            <person name="Cepeda A.J."/>
            <person name="Yan W."/>
            <person name="Fan B."/>
            <person name="Jiang Y."/>
            <person name="Adhikari A."/>
            <person name="Zheng C.-J."/>
            <person name="Schuster L."/>
            <person name="Cowan T.M."/>
            <person name="Smanski M.J."/>
            <person name="Chevrette M.G."/>
            <person name="De Carvalho L.P.S."/>
            <person name="Shen B."/>
        </authorList>
    </citation>
    <scope>NUCLEOTIDE SEQUENCE [LARGE SCALE GENOMIC DNA]</scope>
    <source>
        <strain evidence="4 5">NPDC058753</strain>
    </source>
</reference>
<keyword evidence="3" id="KW-0732">Signal</keyword>
<dbReference type="PROSITE" id="PS51318">
    <property type="entry name" value="TAT"/>
    <property type="match status" value="1"/>
</dbReference>
<keyword evidence="2" id="KW-1133">Transmembrane helix</keyword>
<keyword evidence="2" id="KW-0812">Transmembrane</keyword>
<dbReference type="EMBL" id="JBHYPX010000033">
    <property type="protein sequence ID" value="MFE1353800.1"/>
    <property type="molecule type" value="Genomic_DNA"/>
</dbReference>
<keyword evidence="5" id="KW-1185">Reference proteome</keyword>
<accession>A0ABW6GM53</accession>
<comment type="caution">
    <text evidence="4">The sequence shown here is derived from an EMBL/GenBank/DDBJ whole genome shotgun (WGS) entry which is preliminary data.</text>
</comment>
<dbReference type="RefSeq" id="WP_380325838.1">
    <property type="nucleotide sequence ID" value="NZ_JBHYPW010000031.1"/>
</dbReference>
<proteinExistence type="predicted"/>
<name>A0ABW6GM53_9ACTN</name>
<evidence type="ECO:0000256" key="1">
    <source>
        <dbReference type="SAM" id="MobiDB-lite"/>
    </source>
</evidence>
<feature type="compositionally biased region" description="Low complexity" evidence="1">
    <location>
        <begin position="225"/>
        <end position="250"/>
    </location>
</feature>
<organism evidence="4 5">
    <name type="scientific">Kitasatospora phosalacinea</name>
    <dbReference type="NCBI Taxonomy" id="2065"/>
    <lineage>
        <taxon>Bacteria</taxon>
        <taxon>Bacillati</taxon>
        <taxon>Actinomycetota</taxon>
        <taxon>Actinomycetes</taxon>
        <taxon>Kitasatosporales</taxon>
        <taxon>Streptomycetaceae</taxon>
        <taxon>Kitasatospora</taxon>
    </lineage>
</organism>
<feature type="signal peptide" evidence="3">
    <location>
        <begin position="1"/>
        <end position="30"/>
    </location>
</feature>
<feature type="compositionally biased region" description="Low complexity" evidence="1">
    <location>
        <begin position="51"/>
        <end position="78"/>
    </location>
</feature>
<feature type="chain" id="PRO_5046205302" evidence="3">
    <location>
        <begin position="31"/>
        <end position="330"/>
    </location>
</feature>
<feature type="region of interest" description="Disordered" evidence="1">
    <location>
        <begin position="32"/>
        <end position="80"/>
    </location>
</feature>
<evidence type="ECO:0000313" key="5">
    <source>
        <dbReference type="Proteomes" id="UP001599542"/>
    </source>
</evidence>
<dbReference type="InterPro" id="IPR006311">
    <property type="entry name" value="TAT_signal"/>
</dbReference>
<dbReference type="Proteomes" id="UP001599542">
    <property type="component" value="Unassembled WGS sequence"/>
</dbReference>
<sequence>MPVRSRLAVLGTGTALGAVLVLGGAPAAWACDERPPATPAPTQPSSPPSPSASGTDASGTGSGSGSATASPSAARSAPEQAVSLAFQPAADRTLVAGGAPVEFTAEIGNTGTAALDGAAPLPALRNDAARGPREALRADELLLQVRTSAGWEALPLAVGCDRSLRGAAPPATDLAPGGSARYTFRLSVTAAGAAAQQVDVRLGLRSGSAESFAAAPHTTLRVARPAAPAAGAPAAAQPSSAAESAPTAARPRTEVLGVDALPAPARSGATAPPASAARTEPARVAAAAGLPFPADSGRPPVSLLVSGVVLVALGTVGFTLVLVHRPARHR</sequence>
<evidence type="ECO:0000256" key="3">
    <source>
        <dbReference type="SAM" id="SignalP"/>
    </source>
</evidence>
<evidence type="ECO:0000313" key="4">
    <source>
        <dbReference type="EMBL" id="MFE1353800.1"/>
    </source>
</evidence>
<protein>
    <submittedName>
        <fullName evidence="4">Uncharacterized protein</fullName>
    </submittedName>
</protein>
<feature type="region of interest" description="Disordered" evidence="1">
    <location>
        <begin position="225"/>
        <end position="252"/>
    </location>
</feature>
<feature type="transmembrane region" description="Helical" evidence="2">
    <location>
        <begin position="301"/>
        <end position="323"/>
    </location>
</feature>
<evidence type="ECO:0000256" key="2">
    <source>
        <dbReference type="SAM" id="Phobius"/>
    </source>
</evidence>
<keyword evidence="2" id="KW-0472">Membrane</keyword>